<organism evidence="1">
    <name type="scientific">uncultured Caudovirales phage</name>
    <dbReference type="NCBI Taxonomy" id="2100421"/>
    <lineage>
        <taxon>Viruses</taxon>
        <taxon>Duplodnaviria</taxon>
        <taxon>Heunggongvirae</taxon>
        <taxon>Uroviricota</taxon>
        <taxon>Caudoviricetes</taxon>
        <taxon>Peduoviridae</taxon>
        <taxon>Maltschvirus</taxon>
        <taxon>Maltschvirus maltsch</taxon>
    </lineage>
</organism>
<proteinExistence type="predicted"/>
<protein>
    <submittedName>
        <fullName evidence="1">Uncharacterized protein</fullName>
    </submittedName>
</protein>
<dbReference type="EMBL" id="LR798240">
    <property type="protein sequence ID" value="CAB5214197.1"/>
    <property type="molecule type" value="Genomic_DNA"/>
</dbReference>
<reference evidence="1" key="1">
    <citation type="submission" date="2020-05" db="EMBL/GenBank/DDBJ databases">
        <authorList>
            <person name="Chiriac C."/>
            <person name="Salcher M."/>
            <person name="Ghai R."/>
            <person name="Kavagutti S V."/>
        </authorList>
    </citation>
    <scope>NUCLEOTIDE SEQUENCE</scope>
</reference>
<accession>A0A6J7WJY0</accession>
<sequence>MDYSQLAKLLRMQSMVDSAGQPIDPKRPIVFDPQGYEPHTELSMTATGKELGLPQANAMYNVPTIYNGQINDPNTFSGMNAIRKNVMQTPNAYKAYGTEQEAVKDAIARSKDIGNLRGDELRRAVLMQYMENLK</sequence>
<gene>
    <name evidence="1" type="ORF">UFOVP193_35</name>
</gene>
<name>A0A6J7WJY0_9CAUD</name>
<evidence type="ECO:0000313" key="1">
    <source>
        <dbReference type="EMBL" id="CAB5214197.1"/>
    </source>
</evidence>